<evidence type="ECO:0000256" key="7">
    <source>
        <dbReference type="ARBA" id="ARBA00023136"/>
    </source>
</evidence>
<keyword evidence="7 8" id="KW-0472">Membrane</keyword>
<reference evidence="10 11" key="1">
    <citation type="submission" date="2014-12" db="EMBL/GenBank/DDBJ databases">
        <title>Draft genome sequences of 29 type strains of Enterococci.</title>
        <authorList>
            <person name="Zhong Z."/>
            <person name="Sun Z."/>
            <person name="Liu W."/>
            <person name="Zhang W."/>
            <person name="Zhang H."/>
        </authorList>
    </citation>
    <scope>NUCLEOTIDE SEQUENCE [LARGE SCALE GENOMIC DNA]</scope>
    <source>
        <strain evidence="10 11">DSM 17122</strain>
    </source>
</reference>
<dbReference type="SUPFAM" id="SSF161098">
    <property type="entry name" value="MetI-like"/>
    <property type="match status" value="1"/>
</dbReference>
<feature type="transmembrane region" description="Helical" evidence="8">
    <location>
        <begin position="62"/>
        <end position="84"/>
    </location>
</feature>
<dbReference type="InterPro" id="IPR051322">
    <property type="entry name" value="AA_ABC_Transporter_Permease"/>
</dbReference>
<evidence type="ECO:0000259" key="9">
    <source>
        <dbReference type="PROSITE" id="PS50928"/>
    </source>
</evidence>
<feature type="transmembrane region" description="Helical" evidence="8">
    <location>
        <begin position="198"/>
        <end position="221"/>
    </location>
</feature>
<evidence type="ECO:0000256" key="3">
    <source>
        <dbReference type="ARBA" id="ARBA00022448"/>
    </source>
</evidence>
<organism evidence="10 11">
    <name type="scientific">Enterococcus hermanniensis</name>
    <dbReference type="NCBI Taxonomy" id="249189"/>
    <lineage>
        <taxon>Bacteria</taxon>
        <taxon>Bacillati</taxon>
        <taxon>Bacillota</taxon>
        <taxon>Bacilli</taxon>
        <taxon>Lactobacillales</taxon>
        <taxon>Enterococcaceae</taxon>
        <taxon>Enterococcus</taxon>
    </lineage>
</organism>
<dbReference type="InterPro" id="IPR035906">
    <property type="entry name" value="MetI-like_sf"/>
</dbReference>
<dbReference type="InterPro" id="IPR000515">
    <property type="entry name" value="MetI-like"/>
</dbReference>
<dbReference type="Gene3D" id="1.10.3720.10">
    <property type="entry name" value="MetI-like"/>
    <property type="match status" value="1"/>
</dbReference>
<dbReference type="AlphaFoldDB" id="A0A1L8TPV0"/>
<feature type="transmembrane region" description="Helical" evidence="8">
    <location>
        <begin position="132"/>
        <end position="149"/>
    </location>
</feature>
<gene>
    <name evidence="10" type="ORF">RV04_GL001515</name>
</gene>
<keyword evidence="3 8" id="KW-0813">Transport</keyword>
<dbReference type="PANTHER" id="PTHR30450">
    <property type="entry name" value="ABC TRANSPORTER PERMEASE"/>
    <property type="match status" value="1"/>
</dbReference>
<evidence type="ECO:0000313" key="10">
    <source>
        <dbReference type="EMBL" id="OJG46349.1"/>
    </source>
</evidence>
<dbReference type="Pfam" id="PF00528">
    <property type="entry name" value="BPD_transp_1"/>
    <property type="match status" value="1"/>
</dbReference>
<evidence type="ECO:0000256" key="4">
    <source>
        <dbReference type="ARBA" id="ARBA00022475"/>
    </source>
</evidence>
<proteinExistence type="inferred from homology"/>
<keyword evidence="11" id="KW-1185">Reference proteome</keyword>
<evidence type="ECO:0000256" key="2">
    <source>
        <dbReference type="ARBA" id="ARBA00007069"/>
    </source>
</evidence>
<comment type="caution">
    <text evidence="10">The sequence shown here is derived from an EMBL/GenBank/DDBJ whole genome shotgun (WGS) entry which is preliminary data.</text>
</comment>
<comment type="subcellular location">
    <subcellularLocation>
        <location evidence="1 8">Cell membrane</location>
        <topology evidence="1 8">Multi-pass membrane protein</topology>
    </subcellularLocation>
</comment>
<accession>A0A1L8TPV0</accession>
<dbReference type="PROSITE" id="PS50928">
    <property type="entry name" value="ABC_TM1"/>
    <property type="match status" value="1"/>
</dbReference>
<feature type="transmembrane region" description="Helical" evidence="8">
    <location>
        <begin position="91"/>
        <end position="112"/>
    </location>
</feature>
<evidence type="ECO:0000313" key="11">
    <source>
        <dbReference type="Proteomes" id="UP000182077"/>
    </source>
</evidence>
<dbReference type="GO" id="GO:0048473">
    <property type="term" value="P:D-methionine transmembrane transport"/>
    <property type="evidence" value="ECO:0007669"/>
    <property type="project" value="TreeGrafter"/>
</dbReference>
<dbReference type="PANTHER" id="PTHR30450:SF14">
    <property type="entry name" value="TRANSPORTER, PERMEASE PROTEIN, PUTATIVE-RELATED"/>
    <property type="match status" value="1"/>
</dbReference>
<feature type="transmembrane region" description="Helical" evidence="8">
    <location>
        <begin position="161"/>
        <end position="186"/>
    </location>
</feature>
<evidence type="ECO:0000256" key="5">
    <source>
        <dbReference type="ARBA" id="ARBA00022692"/>
    </source>
</evidence>
<protein>
    <recommendedName>
        <fullName evidence="9">ABC transmembrane type-1 domain-containing protein</fullName>
    </recommendedName>
</protein>
<keyword evidence="5 8" id="KW-0812">Transmembrane</keyword>
<evidence type="ECO:0000256" key="1">
    <source>
        <dbReference type="ARBA" id="ARBA00004651"/>
    </source>
</evidence>
<evidence type="ECO:0000256" key="6">
    <source>
        <dbReference type="ARBA" id="ARBA00022989"/>
    </source>
</evidence>
<name>A0A1L8TPV0_9ENTE</name>
<dbReference type="EMBL" id="JXKQ01000003">
    <property type="protein sequence ID" value="OJG46349.1"/>
    <property type="molecule type" value="Genomic_DNA"/>
</dbReference>
<evidence type="ECO:0000256" key="8">
    <source>
        <dbReference type="RuleBase" id="RU363032"/>
    </source>
</evidence>
<dbReference type="GO" id="GO:0005886">
    <property type="term" value="C:plasma membrane"/>
    <property type="evidence" value="ECO:0007669"/>
    <property type="project" value="UniProtKB-SubCell"/>
</dbReference>
<dbReference type="CDD" id="cd06261">
    <property type="entry name" value="TM_PBP2"/>
    <property type="match status" value="1"/>
</dbReference>
<keyword evidence="6 8" id="KW-1133">Transmembrane helix</keyword>
<dbReference type="FunFam" id="1.10.3720.10:FF:000002">
    <property type="entry name" value="D-methionine ABC transporter permease MetI"/>
    <property type="match status" value="1"/>
</dbReference>
<feature type="domain" description="ABC transmembrane type-1" evidence="9">
    <location>
        <begin position="23"/>
        <end position="217"/>
    </location>
</feature>
<keyword evidence="4" id="KW-1003">Cell membrane</keyword>
<feature type="transmembrane region" description="Helical" evidence="8">
    <location>
        <begin position="27"/>
        <end position="50"/>
    </location>
</feature>
<sequence>MKKGGYEMNAFWSQWGNVIIEGLGQTLVMVCIALALSIVIGIPLGVLLVITRPGGLNSNFPFYTGLNSIINVLRSLPFIILLFLILPLTKVIMGTTIGVQGVLLPLIIYTAPYLARLVETSLLEVDGGVIEAYQAMGISHFHIICSVLLREARGGIIRGLTIAMIGLIGATAMAGLVGAGGLGSIAYQYGFLRNEPTIMYTTIILLIILVQVVQSLGNGIAKSLDRN</sequence>
<dbReference type="Proteomes" id="UP000182077">
    <property type="component" value="Unassembled WGS sequence"/>
</dbReference>
<comment type="similarity">
    <text evidence="2">Belongs to the binding-protein-dependent transport system permease family. CysTW subfamily.</text>
</comment>
<dbReference type="STRING" id="249189.RV04_GL001515"/>